<dbReference type="GO" id="GO:0044781">
    <property type="term" value="P:bacterial-type flagellum organization"/>
    <property type="evidence" value="ECO:0007669"/>
    <property type="project" value="UniProtKB-KW"/>
</dbReference>
<keyword evidence="7" id="KW-1006">Bacterial flagellum protein export</keyword>
<reference evidence="11 12" key="1">
    <citation type="submission" date="2019-02" db="EMBL/GenBank/DDBJ databases">
        <title>Deep-cultivation of Planctomycetes and their phenomic and genomic characterization uncovers novel biology.</title>
        <authorList>
            <person name="Wiegand S."/>
            <person name="Jogler M."/>
            <person name="Boedeker C."/>
            <person name="Pinto D."/>
            <person name="Vollmers J."/>
            <person name="Rivas-Marin E."/>
            <person name="Kohn T."/>
            <person name="Peeters S.H."/>
            <person name="Heuer A."/>
            <person name="Rast P."/>
            <person name="Oberbeckmann S."/>
            <person name="Bunk B."/>
            <person name="Jeske O."/>
            <person name="Meyerdierks A."/>
            <person name="Storesund J.E."/>
            <person name="Kallscheuer N."/>
            <person name="Luecker S."/>
            <person name="Lage O.M."/>
            <person name="Pohl T."/>
            <person name="Merkel B.J."/>
            <person name="Hornburger P."/>
            <person name="Mueller R.-W."/>
            <person name="Bruemmer F."/>
            <person name="Labrenz M."/>
            <person name="Spormann A.M."/>
            <person name="Op den Camp H."/>
            <person name="Overmann J."/>
            <person name="Amann R."/>
            <person name="Jetten M.S.M."/>
            <person name="Mascher T."/>
            <person name="Medema M.H."/>
            <person name="Devos D.P."/>
            <person name="Kaster A.-K."/>
            <person name="Ovreas L."/>
            <person name="Rohde M."/>
            <person name="Galperin M.Y."/>
            <person name="Jogler C."/>
        </authorList>
    </citation>
    <scope>NUCLEOTIDE SEQUENCE [LARGE SCALE GENOMIC DNA]</scope>
    <source>
        <strain evidence="11 12">KS4</strain>
    </source>
</reference>
<evidence type="ECO:0000256" key="9">
    <source>
        <dbReference type="SAM" id="MobiDB-lite"/>
    </source>
</evidence>
<dbReference type="PANTHER" id="PTHR34982:SF1">
    <property type="entry name" value="FLAGELLAR ASSEMBLY PROTEIN FLIH"/>
    <property type="match status" value="1"/>
</dbReference>
<comment type="similarity">
    <text evidence="2">Belongs to the FliH family.</text>
</comment>
<evidence type="ECO:0000256" key="8">
    <source>
        <dbReference type="SAM" id="Coils"/>
    </source>
</evidence>
<protein>
    <recommendedName>
        <fullName evidence="3">Flagellar assembly protein FliH</fullName>
    </recommendedName>
</protein>
<keyword evidence="5" id="KW-1005">Bacterial flagellum biogenesis</keyword>
<feature type="region of interest" description="Disordered" evidence="9">
    <location>
        <begin position="315"/>
        <end position="346"/>
    </location>
</feature>
<keyword evidence="8" id="KW-0175">Coiled coil</keyword>
<dbReference type="Pfam" id="PF02108">
    <property type="entry name" value="FliH"/>
    <property type="match status" value="1"/>
</dbReference>
<feature type="coiled-coil region" evidence="8">
    <location>
        <begin position="21"/>
        <end position="63"/>
    </location>
</feature>
<dbReference type="GO" id="GO:0005829">
    <property type="term" value="C:cytosol"/>
    <property type="evidence" value="ECO:0007669"/>
    <property type="project" value="TreeGrafter"/>
</dbReference>
<dbReference type="EMBL" id="CP036425">
    <property type="protein sequence ID" value="QDU33167.1"/>
    <property type="molecule type" value="Genomic_DNA"/>
</dbReference>
<keyword evidence="4" id="KW-0813">Transport</keyword>
<evidence type="ECO:0000256" key="5">
    <source>
        <dbReference type="ARBA" id="ARBA00022795"/>
    </source>
</evidence>
<dbReference type="GO" id="GO:0015031">
    <property type="term" value="P:protein transport"/>
    <property type="evidence" value="ECO:0007669"/>
    <property type="project" value="UniProtKB-KW"/>
</dbReference>
<dbReference type="KEGG" id="pcor:KS4_12120"/>
<feature type="domain" description="Flagellar assembly protein FliH/Type III secretion system HrpE" evidence="10">
    <location>
        <begin position="108"/>
        <end position="235"/>
    </location>
</feature>
<sequence length="346" mass="38499">MGVLKHESAISALKQAVVLDLSDINKQAAKLRMRAEAKAAEIIAKAETDARQMVQDAKEAFERGQQEGFEDGQSRGMQAGMKQGYDQGLQQGYDEAFQQKFESLQQVQTAWADVIHQWDAYRTRMEVESSEAVTEFALKLAERLVHRVIEVDHTVIVDQVANAFSYILRPMDVAVQINPDDKPILEEAIPNLMGEFRNLKHIELVENKDVTRGGCVVVYGRGEVDAQIETQIERVIDMILPEEPIGAFDNSGVSEMETEQAAPSPDESLQAAMPTEMTEVSDVSNISGIVENHITPEELVMPDLSEDTVYLNEQMMAQSEDLDADHQEQPVVEPVEDESATDPLQG</sequence>
<gene>
    <name evidence="11" type="primary">yscL</name>
    <name evidence="11" type="ORF">KS4_12120</name>
</gene>
<comment type="function">
    <text evidence="1">Needed for flagellar regrowth and assembly.</text>
</comment>
<dbReference type="Proteomes" id="UP000317369">
    <property type="component" value="Chromosome"/>
</dbReference>
<dbReference type="PANTHER" id="PTHR34982">
    <property type="entry name" value="YOP PROTEINS TRANSLOCATION PROTEIN L"/>
    <property type="match status" value="1"/>
</dbReference>
<evidence type="ECO:0000256" key="4">
    <source>
        <dbReference type="ARBA" id="ARBA00022448"/>
    </source>
</evidence>
<evidence type="ECO:0000313" key="12">
    <source>
        <dbReference type="Proteomes" id="UP000317369"/>
    </source>
</evidence>
<organism evidence="11 12">
    <name type="scientific">Poriferisphaera corsica</name>
    <dbReference type="NCBI Taxonomy" id="2528020"/>
    <lineage>
        <taxon>Bacteria</taxon>
        <taxon>Pseudomonadati</taxon>
        <taxon>Planctomycetota</taxon>
        <taxon>Phycisphaerae</taxon>
        <taxon>Phycisphaerales</taxon>
        <taxon>Phycisphaeraceae</taxon>
        <taxon>Poriferisphaera</taxon>
    </lineage>
</organism>
<name>A0A517YSF6_9BACT</name>
<dbReference type="SUPFAM" id="SSF160527">
    <property type="entry name" value="V-type ATPase subunit E-like"/>
    <property type="match status" value="1"/>
</dbReference>
<accession>A0A517YSF6</accession>
<evidence type="ECO:0000256" key="3">
    <source>
        <dbReference type="ARBA" id="ARBA00016507"/>
    </source>
</evidence>
<evidence type="ECO:0000256" key="1">
    <source>
        <dbReference type="ARBA" id="ARBA00003041"/>
    </source>
</evidence>
<keyword evidence="6" id="KW-0653">Protein transport</keyword>
<dbReference type="InterPro" id="IPR018035">
    <property type="entry name" value="Flagellar_FliH/T3SS_HrpE"/>
</dbReference>
<evidence type="ECO:0000256" key="6">
    <source>
        <dbReference type="ARBA" id="ARBA00022927"/>
    </source>
</evidence>
<evidence type="ECO:0000256" key="2">
    <source>
        <dbReference type="ARBA" id="ARBA00006602"/>
    </source>
</evidence>
<proteinExistence type="inferred from homology"/>
<dbReference type="RefSeq" id="WP_145075855.1">
    <property type="nucleotide sequence ID" value="NZ_CP036425.1"/>
</dbReference>
<evidence type="ECO:0000313" key="11">
    <source>
        <dbReference type="EMBL" id="QDU33167.1"/>
    </source>
</evidence>
<dbReference type="InterPro" id="IPR051472">
    <property type="entry name" value="T3SS_Stator/FliH"/>
</dbReference>
<evidence type="ECO:0000256" key="7">
    <source>
        <dbReference type="ARBA" id="ARBA00023225"/>
    </source>
</evidence>
<dbReference type="OrthoDB" id="9152601at2"/>
<keyword evidence="12" id="KW-1185">Reference proteome</keyword>
<dbReference type="AlphaFoldDB" id="A0A517YSF6"/>
<evidence type="ECO:0000259" key="10">
    <source>
        <dbReference type="Pfam" id="PF02108"/>
    </source>
</evidence>